<dbReference type="Proteomes" id="UP001060215">
    <property type="component" value="Chromosome 10"/>
</dbReference>
<dbReference type="EMBL" id="CM045767">
    <property type="protein sequence ID" value="KAI7997318.1"/>
    <property type="molecule type" value="Genomic_DNA"/>
</dbReference>
<comment type="caution">
    <text evidence="1">The sequence shown here is derived from an EMBL/GenBank/DDBJ whole genome shotgun (WGS) entry which is preliminary data.</text>
</comment>
<evidence type="ECO:0000313" key="2">
    <source>
        <dbReference type="Proteomes" id="UP001060215"/>
    </source>
</evidence>
<reference evidence="1 2" key="1">
    <citation type="journal article" date="2022" name="Plant J.">
        <title>Chromosome-level genome of Camellia lanceoleosa provides a valuable resource for understanding genome evolution and self-incompatibility.</title>
        <authorList>
            <person name="Gong W."/>
            <person name="Xiao S."/>
            <person name="Wang L."/>
            <person name="Liao Z."/>
            <person name="Chang Y."/>
            <person name="Mo W."/>
            <person name="Hu G."/>
            <person name="Li W."/>
            <person name="Zhao G."/>
            <person name="Zhu H."/>
            <person name="Hu X."/>
            <person name="Ji K."/>
            <person name="Xiang X."/>
            <person name="Song Q."/>
            <person name="Yuan D."/>
            <person name="Jin S."/>
            <person name="Zhang L."/>
        </authorList>
    </citation>
    <scope>NUCLEOTIDE SEQUENCE [LARGE SCALE GENOMIC DNA]</scope>
    <source>
        <strain evidence="1">SQ_2022a</strain>
    </source>
</reference>
<evidence type="ECO:0000313" key="1">
    <source>
        <dbReference type="EMBL" id="KAI7997318.1"/>
    </source>
</evidence>
<sequence length="87" mass="9944">MFQENHKHPLGGIRRKAATLSISVMRLSAHPSSVEAVRLMTRVEEGALEGKLLYVHCEAHLDYFNYWSGIQCSCCSWITPDFQLYKS</sequence>
<protein>
    <submittedName>
        <fullName evidence="1">Inactive dual specificity protein phosphatase-like</fullName>
    </submittedName>
</protein>
<accession>A0ACC0G882</accession>
<keyword evidence="2" id="KW-1185">Reference proteome</keyword>
<gene>
    <name evidence="1" type="ORF">LOK49_LG10G02650</name>
</gene>
<name>A0ACC0G882_9ERIC</name>
<organism evidence="1 2">
    <name type="scientific">Camellia lanceoleosa</name>
    <dbReference type="NCBI Taxonomy" id="1840588"/>
    <lineage>
        <taxon>Eukaryota</taxon>
        <taxon>Viridiplantae</taxon>
        <taxon>Streptophyta</taxon>
        <taxon>Embryophyta</taxon>
        <taxon>Tracheophyta</taxon>
        <taxon>Spermatophyta</taxon>
        <taxon>Magnoliopsida</taxon>
        <taxon>eudicotyledons</taxon>
        <taxon>Gunneridae</taxon>
        <taxon>Pentapetalae</taxon>
        <taxon>asterids</taxon>
        <taxon>Ericales</taxon>
        <taxon>Theaceae</taxon>
        <taxon>Camellia</taxon>
    </lineage>
</organism>
<proteinExistence type="predicted"/>